<name>A0ABR4FMK1_9EURO</name>
<reference evidence="2 3" key="1">
    <citation type="submission" date="2024-07" db="EMBL/GenBank/DDBJ databases">
        <title>Section-level genome sequencing and comparative genomics of Aspergillus sections Usti and Cavernicolus.</title>
        <authorList>
            <consortium name="Lawrence Berkeley National Laboratory"/>
            <person name="Nybo J.L."/>
            <person name="Vesth T.C."/>
            <person name="Theobald S."/>
            <person name="Frisvad J.C."/>
            <person name="Larsen T.O."/>
            <person name="Kjaerboelling I."/>
            <person name="Rothschild-Mancinelli K."/>
            <person name="Lyhne E.K."/>
            <person name="Kogle M.E."/>
            <person name="Barry K."/>
            <person name="Clum A."/>
            <person name="Na H."/>
            <person name="Ledsgaard L."/>
            <person name="Lin J."/>
            <person name="Lipzen A."/>
            <person name="Kuo A."/>
            <person name="Riley R."/>
            <person name="Mondo S."/>
            <person name="Labutti K."/>
            <person name="Haridas S."/>
            <person name="Pangalinan J."/>
            <person name="Salamov A.A."/>
            <person name="Simmons B.A."/>
            <person name="Magnuson J.K."/>
            <person name="Chen J."/>
            <person name="Drula E."/>
            <person name="Henrissat B."/>
            <person name="Wiebenga A."/>
            <person name="Lubbers R.J."/>
            <person name="Gomes A.C."/>
            <person name="Makela M.R."/>
            <person name="Stajich J."/>
            <person name="Grigoriev I.V."/>
            <person name="Mortensen U.H."/>
            <person name="De Vries R.P."/>
            <person name="Baker S.E."/>
            <person name="Andersen M.R."/>
        </authorList>
    </citation>
    <scope>NUCLEOTIDE SEQUENCE [LARGE SCALE GENOMIC DNA]</scope>
    <source>
        <strain evidence="2 3">CBS 209.92</strain>
    </source>
</reference>
<accession>A0ABR4FMK1</accession>
<evidence type="ECO:0000256" key="1">
    <source>
        <dbReference type="SAM" id="MobiDB-lite"/>
    </source>
</evidence>
<comment type="caution">
    <text evidence="2">The sequence shown here is derived from an EMBL/GenBank/DDBJ whole genome shotgun (WGS) entry which is preliminary data.</text>
</comment>
<proteinExistence type="predicted"/>
<gene>
    <name evidence="2" type="ORF">BJX66DRAFT_343995</name>
</gene>
<evidence type="ECO:0000313" key="3">
    <source>
        <dbReference type="Proteomes" id="UP001610563"/>
    </source>
</evidence>
<dbReference type="Proteomes" id="UP001610563">
    <property type="component" value="Unassembled WGS sequence"/>
</dbReference>
<feature type="compositionally biased region" description="Low complexity" evidence="1">
    <location>
        <begin position="33"/>
        <end position="45"/>
    </location>
</feature>
<sequence length="325" mass="36010">MDISDLLHPESRPAKRARTNTNTNTTGEIHAKTNSSTTNTSNGTSKPATMGMDELRPLIPSLGPEKILALLTQAAESTPSVRTLIQTAITAKRLEESRRVINFDWHSKSIWKEINITYSRLNGSRQYEASGDVYHSVCDSITSIVKQCGPLANPATRYNGLSVLRKIAKTICLSATDVVGHEVQKQFQWANPLDEGMVSILEAMTLQERRAVREDELYEKFSELVRLSVPICILPGLDGVLELLHEAESYDGDVGDGEAEGQGEGQYEDEDEGESEYYDKDDDDPYGYAEGDYSSDYEDDPDGGNYPGLDSCQVPGYDHERSAHY</sequence>
<organism evidence="2 3">
    <name type="scientific">Aspergillus keveii</name>
    <dbReference type="NCBI Taxonomy" id="714993"/>
    <lineage>
        <taxon>Eukaryota</taxon>
        <taxon>Fungi</taxon>
        <taxon>Dikarya</taxon>
        <taxon>Ascomycota</taxon>
        <taxon>Pezizomycotina</taxon>
        <taxon>Eurotiomycetes</taxon>
        <taxon>Eurotiomycetidae</taxon>
        <taxon>Eurotiales</taxon>
        <taxon>Aspergillaceae</taxon>
        <taxon>Aspergillus</taxon>
        <taxon>Aspergillus subgen. Nidulantes</taxon>
    </lineage>
</organism>
<feature type="compositionally biased region" description="Basic and acidic residues" evidence="1">
    <location>
        <begin position="1"/>
        <end position="13"/>
    </location>
</feature>
<evidence type="ECO:0000313" key="2">
    <source>
        <dbReference type="EMBL" id="KAL2784474.1"/>
    </source>
</evidence>
<feature type="region of interest" description="Disordered" evidence="1">
    <location>
        <begin position="1"/>
        <end position="51"/>
    </location>
</feature>
<keyword evidence="3" id="KW-1185">Reference proteome</keyword>
<feature type="region of interest" description="Disordered" evidence="1">
    <location>
        <begin position="251"/>
        <end position="325"/>
    </location>
</feature>
<dbReference type="EMBL" id="JBFTWV010000178">
    <property type="protein sequence ID" value="KAL2784474.1"/>
    <property type="molecule type" value="Genomic_DNA"/>
</dbReference>
<protein>
    <submittedName>
        <fullName evidence="2">Uncharacterized protein</fullName>
    </submittedName>
</protein>
<feature type="compositionally biased region" description="Acidic residues" evidence="1">
    <location>
        <begin position="293"/>
        <end position="302"/>
    </location>
</feature>
<feature type="compositionally biased region" description="Acidic residues" evidence="1">
    <location>
        <begin position="251"/>
        <end position="285"/>
    </location>
</feature>